<feature type="transmembrane region" description="Helical" evidence="2">
    <location>
        <begin position="12"/>
        <end position="30"/>
    </location>
</feature>
<protein>
    <submittedName>
        <fullName evidence="3">Uncharacterized protein</fullName>
    </submittedName>
</protein>
<reference evidence="4" key="1">
    <citation type="journal article" date="2015" name="Nat. Genet.">
        <title>The genome and transcriptome of the zoonotic hookworm Ancylostoma ceylanicum identify infection-specific gene families.</title>
        <authorList>
            <person name="Schwarz E.M."/>
            <person name="Hu Y."/>
            <person name="Antoshechkin I."/>
            <person name="Miller M.M."/>
            <person name="Sternberg P.W."/>
            <person name="Aroian R.V."/>
        </authorList>
    </citation>
    <scope>NUCLEOTIDE SEQUENCE</scope>
    <source>
        <strain evidence="4">HY135</strain>
    </source>
</reference>
<evidence type="ECO:0000256" key="2">
    <source>
        <dbReference type="SAM" id="Phobius"/>
    </source>
</evidence>
<keyword evidence="4" id="KW-1185">Reference proteome</keyword>
<gene>
    <name evidence="3" type="primary">Acey_s0042.g532</name>
    <name evidence="3" type="ORF">Y032_0042g532</name>
</gene>
<dbReference type="Proteomes" id="UP000024635">
    <property type="component" value="Unassembled WGS sequence"/>
</dbReference>
<name>A0A016UF48_9BILA</name>
<evidence type="ECO:0000256" key="1">
    <source>
        <dbReference type="SAM" id="MobiDB-lite"/>
    </source>
</evidence>
<feature type="compositionally biased region" description="Basic and acidic residues" evidence="1">
    <location>
        <begin position="66"/>
        <end position="81"/>
    </location>
</feature>
<evidence type="ECO:0000313" key="4">
    <source>
        <dbReference type="Proteomes" id="UP000024635"/>
    </source>
</evidence>
<comment type="caution">
    <text evidence="3">The sequence shown here is derived from an EMBL/GenBank/DDBJ whole genome shotgun (WGS) entry which is preliminary data.</text>
</comment>
<proteinExistence type="predicted"/>
<sequence>MVLLVHYATLHIYVLLILLLPTLLITMCFARQKKLPISPLKYDPDDPSTFPPSETDESAVKQRSKPSKDKEKKNKSAEKKAQKSTLNALKSSPFSSRLPPMMNLREANDMETVNDMVSAWGAVQVQEQDPPNKDNKIRSEMQPPK</sequence>
<feature type="region of interest" description="Disordered" evidence="1">
    <location>
        <begin position="119"/>
        <end position="145"/>
    </location>
</feature>
<organism evidence="3 4">
    <name type="scientific">Ancylostoma ceylanicum</name>
    <dbReference type="NCBI Taxonomy" id="53326"/>
    <lineage>
        <taxon>Eukaryota</taxon>
        <taxon>Metazoa</taxon>
        <taxon>Ecdysozoa</taxon>
        <taxon>Nematoda</taxon>
        <taxon>Chromadorea</taxon>
        <taxon>Rhabditida</taxon>
        <taxon>Rhabditina</taxon>
        <taxon>Rhabditomorpha</taxon>
        <taxon>Strongyloidea</taxon>
        <taxon>Ancylostomatidae</taxon>
        <taxon>Ancylostomatinae</taxon>
        <taxon>Ancylostoma</taxon>
    </lineage>
</organism>
<evidence type="ECO:0000313" key="3">
    <source>
        <dbReference type="EMBL" id="EYC13790.1"/>
    </source>
</evidence>
<feature type="compositionally biased region" description="Polar residues" evidence="1">
    <location>
        <begin position="85"/>
        <end position="95"/>
    </location>
</feature>
<accession>A0A016UF48</accession>
<keyword evidence="2" id="KW-0812">Transmembrane</keyword>
<dbReference type="AlphaFoldDB" id="A0A016UF48"/>
<keyword evidence="2" id="KW-0472">Membrane</keyword>
<dbReference type="EMBL" id="JARK01001378">
    <property type="protein sequence ID" value="EYC13790.1"/>
    <property type="molecule type" value="Genomic_DNA"/>
</dbReference>
<feature type="region of interest" description="Disordered" evidence="1">
    <location>
        <begin position="38"/>
        <end position="101"/>
    </location>
</feature>
<keyword evidence="2" id="KW-1133">Transmembrane helix</keyword>
<dbReference type="OrthoDB" id="5874797at2759"/>
<feature type="compositionally biased region" description="Basic and acidic residues" evidence="1">
    <location>
        <begin position="130"/>
        <end position="139"/>
    </location>
</feature>